<name>A0A2A2ER33_9GAMM</name>
<dbReference type="SMART" id="SM00345">
    <property type="entry name" value="HTH_GNTR"/>
    <property type="match status" value="2"/>
</dbReference>
<reference evidence="5 6" key="1">
    <citation type="submission" date="2017-08" db="EMBL/GenBank/DDBJ databases">
        <title>Halomonas alkalisoli sp. nov., isolated from saline alkaline soil.</title>
        <authorList>
            <person name="Wang D."/>
            <person name="Zhang G."/>
        </authorList>
    </citation>
    <scope>NUCLEOTIDE SEQUENCE [LARGE SCALE GENOMIC DNA]</scope>
    <source>
        <strain evidence="5 6">WRN001</strain>
    </source>
</reference>
<dbReference type="InterPro" id="IPR036390">
    <property type="entry name" value="WH_DNA-bd_sf"/>
</dbReference>
<organism evidence="5 6">
    <name type="scientific">Halomonas salipaludis</name>
    <dbReference type="NCBI Taxonomy" id="2032625"/>
    <lineage>
        <taxon>Bacteria</taxon>
        <taxon>Pseudomonadati</taxon>
        <taxon>Pseudomonadota</taxon>
        <taxon>Gammaproteobacteria</taxon>
        <taxon>Oceanospirillales</taxon>
        <taxon>Halomonadaceae</taxon>
        <taxon>Halomonas</taxon>
    </lineage>
</organism>
<dbReference type="Gene3D" id="1.10.10.10">
    <property type="entry name" value="Winged helix-like DNA-binding domain superfamily/Winged helix DNA-binding domain"/>
    <property type="match status" value="2"/>
</dbReference>
<keyword evidence="2" id="KW-0238">DNA-binding</keyword>
<evidence type="ECO:0000259" key="4">
    <source>
        <dbReference type="PROSITE" id="PS50949"/>
    </source>
</evidence>
<feature type="domain" description="HTH gntR-type" evidence="4">
    <location>
        <begin position="4"/>
        <end position="71"/>
    </location>
</feature>
<comment type="caution">
    <text evidence="5">The sequence shown here is derived from an EMBL/GenBank/DDBJ whole genome shotgun (WGS) entry which is preliminary data.</text>
</comment>
<dbReference type="InterPro" id="IPR000524">
    <property type="entry name" value="Tscrpt_reg_HTH_GntR"/>
</dbReference>
<dbReference type="InterPro" id="IPR008920">
    <property type="entry name" value="TF_FadR/GntR_C"/>
</dbReference>
<evidence type="ECO:0000256" key="2">
    <source>
        <dbReference type="ARBA" id="ARBA00023125"/>
    </source>
</evidence>
<protein>
    <submittedName>
        <fullName evidence="5">GntR family transcriptional regulator</fullName>
    </submittedName>
</protein>
<gene>
    <name evidence="5" type="ORF">CK498_16815</name>
</gene>
<dbReference type="RefSeq" id="WP_095622012.1">
    <property type="nucleotide sequence ID" value="NZ_NSKB01000006.1"/>
</dbReference>
<dbReference type="SUPFAM" id="SSF48008">
    <property type="entry name" value="GntR ligand-binding domain-like"/>
    <property type="match status" value="1"/>
</dbReference>
<accession>A0A2A2ER33</accession>
<dbReference type="SMART" id="SM00895">
    <property type="entry name" value="FCD"/>
    <property type="match status" value="1"/>
</dbReference>
<keyword evidence="6" id="KW-1185">Reference proteome</keyword>
<evidence type="ECO:0000313" key="5">
    <source>
        <dbReference type="EMBL" id="PAU75586.1"/>
    </source>
</evidence>
<keyword evidence="1" id="KW-0805">Transcription regulation</keyword>
<dbReference type="GO" id="GO:0003700">
    <property type="term" value="F:DNA-binding transcription factor activity"/>
    <property type="evidence" value="ECO:0007669"/>
    <property type="project" value="InterPro"/>
</dbReference>
<proteinExistence type="predicted"/>
<dbReference type="InterPro" id="IPR036388">
    <property type="entry name" value="WH-like_DNA-bd_sf"/>
</dbReference>
<evidence type="ECO:0000313" key="6">
    <source>
        <dbReference type="Proteomes" id="UP000217771"/>
    </source>
</evidence>
<evidence type="ECO:0000256" key="3">
    <source>
        <dbReference type="ARBA" id="ARBA00023163"/>
    </source>
</evidence>
<dbReference type="Pfam" id="PF07729">
    <property type="entry name" value="FCD"/>
    <property type="match status" value="1"/>
</dbReference>
<dbReference type="OrthoDB" id="8066003at2"/>
<sequence>MKQTRLSEQIAGQIREYIFEKRFVVGEPLPERSLAEQLRVSRSPVREALRQLATEGILVTREGGGFTVATTEVNKGPLTLATNEEDEDIYLAIADDRLAGRLPDRVSENELMRRYQLPRGRLSKLLRRIAGEGWLERLPGHGWAFVPTLMSAAAYEESYRFRLLIEPAAILEQTFQLDQPLLERCRAQQQALLSASRHKAPPAQLFELNSKLHEAIAQCSGNPFILDALRRVNRLRRLIVYRRIRARPVDQSHCAEHIQLLDKLLEGDRGGAAELLRQHLEEGMARSTAGL</sequence>
<dbReference type="GO" id="GO:0003677">
    <property type="term" value="F:DNA binding"/>
    <property type="evidence" value="ECO:0007669"/>
    <property type="project" value="UniProtKB-KW"/>
</dbReference>
<dbReference type="InterPro" id="IPR011711">
    <property type="entry name" value="GntR_C"/>
</dbReference>
<dbReference type="PANTHER" id="PTHR43537">
    <property type="entry name" value="TRANSCRIPTIONAL REGULATOR, GNTR FAMILY"/>
    <property type="match status" value="1"/>
</dbReference>
<dbReference type="Pfam" id="PF00392">
    <property type="entry name" value="GntR"/>
    <property type="match status" value="1"/>
</dbReference>
<evidence type="ECO:0000256" key="1">
    <source>
        <dbReference type="ARBA" id="ARBA00023015"/>
    </source>
</evidence>
<dbReference type="PANTHER" id="PTHR43537:SF5">
    <property type="entry name" value="UXU OPERON TRANSCRIPTIONAL REGULATOR"/>
    <property type="match status" value="1"/>
</dbReference>
<dbReference type="PROSITE" id="PS50949">
    <property type="entry name" value="HTH_GNTR"/>
    <property type="match status" value="1"/>
</dbReference>
<dbReference type="SUPFAM" id="SSF46785">
    <property type="entry name" value="Winged helix' DNA-binding domain"/>
    <property type="match status" value="1"/>
</dbReference>
<dbReference type="EMBL" id="NSKB01000006">
    <property type="protein sequence ID" value="PAU75586.1"/>
    <property type="molecule type" value="Genomic_DNA"/>
</dbReference>
<dbReference type="Proteomes" id="UP000217771">
    <property type="component" value="Unassembled WGS sequence"/>
</dbReference>
<keyword evidence="3" id="KW-0804">Transcription</keyword>
<dbReference type="AlphaFoldDB" id="A0A2A2ER33"/>
<dbReference type="PRINTS" id="PR00035">
    <property type="entry name" value="HTHGNTR"/>
</dbReference>
<dbReference type="Gene3D" id="1.20.120.530">
    <property type="entry name" value="GntR ligand-binding domain-like"/>
    <property type="match status" value="1"/>
</dbReference>
<dbReference type="CDD" id="cd07377">
    <property type="entry name" value="WHTH_GntR"/>
    <property type="match status" value="1"/>
</dbReference>